<keyword evidence="2" id="KW-1185">Reference proteome</keyword>
<dbReference type="Proteomes" id="UP000252792">
    <property type="component" value="Unassembled WGS sequence"/>
</dbReference>
<organism evidence="1 2">
    <name type="scientific">Marinomonas rhizomae</name>
    <dbReference type="NCBI Taxonomy" id="491948"/>
    <lineage>
        <taxon>Bacteria</taxon>
        <taxon>Pseudomonadati</taxon>
        <taxon>Pseudomonadota</taxon>
        <taxon>Gammaproteobacteria</taxon>
        <taxon>Oceanospirillales</taxon>
        <taxon>Oceanospirillaceae</taxon>
        <taxon>Marinomonas</taxon>
    </lineage>
</organism>
<dbReference type="RefSeq" id="WP_113916820.1">
    <property type="nucleotide sequence ID" value="NZ_QNSE01000007.1"/>
</dbReference>
<evidence type="ECO:0000313" key="1">
    <source>
        <dbReference type="EMBL" id="RBP83273.1"/>
    </source>
</evidence>
<comment type="caution">
    <text evidence="1">The sequence shown here is derived from an EMBL/GenBank/DDBJ whole genome shotgun (WGS) entry which is preliminary data.</text>
</comment>
<dbReference type="SUPFAM" id="SSF53756">
    <property type="entry name" value="UDP-Glycosyltransferase/glycogen phosphorylase"/>
    <property type="match status" value="1"/>
</dbReference>
<gene>
    <name evidence="1" type="ORF">DFP80_107252</name>
</gene>
<evidence type="ECO:0000313" key="2">
    <source>
        <dbReference type="Proteomes" id="UP000252792"/>
    </source>
</evidence>
<reference evidence="1 2" key="1">
    <citation type="submission" date="2018-06" db="EMBL/GenBank/DDBJ databases">
        <title>Genomic Encyclopedia of Type Strains, Phase III (KMG-III): the genomes of soil and plant-associated and newly described type strains.</title>
        <authorList>
            <person name="Whitman W."/>
        </authorList>
    </citation>
    <scope>NUCLEOTIDE SEQUENCE [LARGE SCALE GENOMIC DNA]</scope>
    <source>
        <strain evidence="1 2">CECT 7377</strain>
    </source>
</reference>
<proteinExistence type="predicted"/>
<accession>A0A366J8J3</accession>
<name>A0A366J8J3_9GAMM</name>
<protein>
    <recommendedName>
        <fullName evidence="3">Glycosyl transferase family 1</fullName>
    </recommendedName>
</protein>
<sequence length="297" mass="34521">MILIKGLPVFAKRVSKLLNRYDIKAQVFGSRFIDKVCFLFNIPFSQSVISVSGNHKSFFLPVYCKVFRKKYIVFWCGSDVDRAVVDYKNDKFTLKNKIALKCSKHYCEVPWIKEKLESIGIESEILINGNVIFQEEEFSISPFPEKFKVFTYLGKGKEEFYGLGWLKKLAKDFFDVEFVVIGTDNYSLFCDAKNITLLGWVDDVDRVVKDNVIYLRLTQRDSIGNLVLFSAINGRYVIRTKYIDNISITVKSYDELYHAINEKIQNFNFSSLPLNDKCAELKKYREKNVISNILEVL</sequence>
<evidence type="ECO:0008006" key="3">
    <source>
        <dbReference type="Google" id="ProtNLM"/>
    </source>
</evidence>
<dbReference type="EMBL" id="QNSE01000007">
    <property type="protein sequence ID" value="RBP83273.1"/>
    <property type="molecule type" value="Genomic_DNA"/>
</dbReference>
<dbReference type="AlphaFoldDB" id="A0A366J8J3"/>